<protein>
    <submittedName>
        <fullName evidence="3">Class I SAM-dependent methyltransferase</fullName>
        <ecNumber evidence="3">2.1.1.-</ecNumber>
    </submittedName>
</protein>
<name>A0ABU3WBF9_9GAMM</name>
<dbReference type="Pfam" id="PF13847">
    <property type="entry name" value="Methyltransf_31"/>
    <property type="match status" value="1"/>
</dbReference>
<evidence type="ECO:0000313" key="4">
    <source>
        <dbReference type="Proteomes" id="UP001278188"/>
    </source>
</evidence>
<dbReference type="InterPro" id="IPR018773">
    <property type="entry name" value="MeTrfase_reg_dom_prd"/>
</dbReference>
<evidence type="ECO:0000259" key="2">
    <source>
        <dbReference type="Pfam" id="PF13847"/>
    </source>
</evidence>
<organism evidence="3 4">
    <name type="scientific">Acinetobacter chinensis</name>
    <dbReference type="NCBI Taxonomy" id="2004650"/>
    <lineage>
        <taxon>Bacteria</taxon>
        <taxon>Pseudomonadati</taxon>
        <taxon>Pseudomonadota</taxon>
        <taxon>Gammaproteobacteria</taxon>
        <taxon>Moraxellales</taxon>
        <taxon>Moraxellaceae</taxon>
        <taxon>Acinetobacter</taxon>
    </lineage>
</organism>
<dbReference type="EC" id="2.1.1.-" evidence="3"/>
<dbReference type="EMBL" id="JASVDY010000001">
    <property type="protein sequence ID" value="MDV2467647.1"/>
    <property type="molecule type" value="Genomic_DNA"/>
</dbReference>
<dbReference type="RefSeq" id="WP_317081338.1">
    <property type="nucleotide sequence ID" value="NZ_JASVDY010000001.1"/>
</dbReference>
<evidence type="ECO:0000259" key="1">
    <source>
        <dbReference type="Pfam" id="PF10119"/>
    </source>
</evidence>
<accession>A0ABU3WBF9</accession>
<evidence type="ECO:0000313" key="3">
    <source>
        <dbReference type="EMBL" id="MDV2467647.1"/>
    </source>
</evidence>
<keyword evidence="3" id="KW-0808">Transferase</keyword>
<dbReference type="SUPFAM" id="SSF53335">
    <property type="entry name" value="S-adenosyl-L-methionine-dependent methyltransferases"/>
    <property type="match status" value="1"/>
</dbReference>
<keyword evidence="3" id="KW-0489">Methyltransferase</keyword>
<keyword evidence="4" id="KW-1185">Reference proteome</keyword>
<proteinExistence type="predicted"/>
<comment type="caution">
    <text evidence="3">The sequence shown here is derived from an EMBL/GenBank/DDBJ whole genome shotgun (WGS) entry which is preliminary data.</text>
</comment>
<dbReference type="PANTHER" id="PTHR43667">
    <property type="entry name" value="CYCLOPROPANE-FATTY-ACYL-PHOSPHOLIPID SYNTHASE"/>
    <property type="match status" value="1"/>
</dbReference>
<dbReference type="InterPro" id="IPR029063">
    <property type="entry name" value="SAM-dependent_MTases_sf"/>
</dbReference>
<dbReference type="CDD" id="cd02440">
    <property type="entry name" value="AdoMet_MTases"/>
    <property type="match status" value="1"/>
</dbReference>
<dbReference type="Proteomes" id="UP001278188">
    <property type="component" value="Unassembled WGS sequence"/>
</dbReference>
<feature type="domain" description="Methyltransferase" evidence="2">
    <location>
        <begin position="85"/>
        <end position="202"/>
    </location>
</feature>
<dbReference type="Pfam" id="PF10119">
    <property type="entry name" value="MethyTransf_Reg"/>
    <property type="match status" value="1"/>
</dbReference>
<gene>
    <name evidence="3" type="ORF">QR674_01440</name>
</gene>
<dbReference type="InterPro" id="IPR025714">
    <property type="entry name" value="Methyltranfer_dom"/>
</dbReference>
<dbReference type="GO" id="GO:0032259">
    <property type="term" value="P:methylation"/>
    <property type="evidence" value="ECO:0007669"/>
    <property type="project" value="UniProtKB-KW"/>
</dbReference>
<dbReference type="GO" id="GO:0008168">
    <property type="term" value="F:methyltransferase activity"/>
    <property type="evidence" value="ECO:0007669"/>
    <property type="project" value="UniProtKB-KW"/>
</dbReference>
<sequence>MEQVILRFTMQALQQVSDTEVSNGQFMEHELPFLFDHKQGNGMSSLQKGYVVDVPYPTFVHREAMPLWLNTVSQMHGYKVPDLKKPFRYLELGCAMGIHLHLTAALYPQGQFTGIDFNPHHLMVAEEGLQETEIHNIQFIQASFDEALELNNLEPFDFIVTHGVWSWIDEKQQQAIVNIVDRWLKPGGIFYCSYMSHPGATGMTSIQKLMFEMSRNLKGSSATKAVQGLNLARKIGQSQTGLFQQIPSLNHQLEQLAGDKPNYIAHDFLSEHWQPQHSADMIRRFGKVRLAYTAGAGLLENIDTLNLTPDVVKIVQQLPLVTLQETVRDIARNTQQRQDIYIRDREKLTESEKDQFYQFQKFALLPGAPAGQSLKLDSKIGHIQDAIPVFEKILSVLKIRALSLAEIKAAIQISLSEQQWAELIQVLIWVGYVHPCAVNKVQTDADCSAMNKWMALQELSWRCHPEFSTALEH</sequence>
<reference evidence="3 4" key="1">
    <citation type="submission" date="2023-06" db="EMBL/GenBank/DDBJ databases">
        <title>Genomic Analysis of Acinetobacter Strains Recovered from South Australian Aquatic Samples provides Insights into the Circulation of Antibiotic Resistance determinants in the Environment.</title>
        <authorList>
            <person name="Tobin L."/>
            <person name="Jarocki V.M."/>
            <person name="Kenyon J."/>
            <person name="Drigo B."/>
            <person name="Donner E."/>
            <person name="Djordjevic S.P."/>
            <person name="Hamidian M."/>
        </authorList>
    </citation>
    <scope>NUCLEOTIDE SEQUENCE [LARGE SCALE GENOMIC DNA]</scope>
    <source>
        <strain evidence="3 4">SAAc652</strain>
    </source>
</reference>
<dbReference type="InterPro" id="IPR050723">
    <property type="entry name" value="CFA/CMAS"/>
</dbReference>
<feature type="domain" description="Methyltransferase regulatory" evidence="1">
    <location>
        <begin position="261"/>
        <end position="343"/>
    </location>
</feature>
<dbReference type="PANTHER" id="PTHR43667:SF2">
    <property type="entry name" value="FATTY ACID C-METHYL TRANSFERASE"/>
    <property type="match status" value="1"/>
</dbReference>
<dbReference type="Gene3D" id="3.40.50.150">
    <property type="entry name" value="Vaccinia Virus protein VP39"/>
    <property type="match status" value="1"/>
</dbReference>